<comment type="similarity">
    <text evidence="1">Belongs to the MurCDEF family. MurE subfamily.</text>
</comment>
<dbReference type="PANTHER" id="PTHR23135">
    <property type="entry name" value="MUR LIGASE FAMILY MEMBER"/>
    <property type="match status" value="1"/>
</dbReference>
<reference evidence="5 6" key="1">
    <citation type="journal article" date="2016" name="Nat. Commun.">
        <title>Thousands of microbial genomes shed light on interconnected biogeochemical processes in an aquifer system.</title>
        <authorList>
            <person name="Anantharaman K."/>
            <person name="Brown C.T."/>
            <person name="Hug L.A."/>
            <person name="Sharon I."/>
            <person name="Castelle C.J."/>
            <person name="Probst A.J."/>
            <person name="Thomas B.C."/>
            <person name="Singh A."/>
            <person name="Wilkins M.J."/>
            <person name="Karaoz U."/>
            <person name="Brodie E.L."/>
            <person name="Williams K.H."/>
            <person name="Hubbard S.S."/>
            <person name="Banfield J.F."/>
        </authorList>
    </citation>
    <scope>NUCLEOTIDE SEQUENCE [LARGE SCALE GENOMIC DNA]</scope>
</reference>
<evidence type="ECO:0000256" key="1">
    <source>
        <dbReference type="ARBA" id="ARBA00005898"/>
    </source>
</evidence>
<dbReference type="GO" id="GO:0016881">
    <property type="term" value="F:acid-amino acid ligase activity"/>
    <property type="evidence" value="ECO:0007669"/>
    <property type="project" value="InterPro"/>
</dbReference>
<evidence type="ECO:0000313" key="5">
    <source>
        <dbReference type="EMBL" id="OGG85595.1"/>
    </source>
</evidence>
<proteinExistence type="inferred from homology"/>
<dbReference type="SUPFAM" id="SSF53244">
    <property type="entry name" value="MurD-like peptide ligases, peptide-binding domain"/>
    <property type="match status" value="1"/>
</dbReference>
<comment type="caution">
    <text evidence="5">The sequence shown here is derived from an EMBL/GenBank/DDBJ whole genome shotgun (WGS) entry which is preliminary data.</text>
</comment>
<dbReference type="InterPro" id="IPR005761">
    <property type="entry name" value="UDP-N-AcMur-Glu-dNH2Pim_ligase"/>
</dbReference>
<comment type="pathway">
    <text evidence="2">Cell wall biogenesis; peptidoglycan biosynthesis.</text>
</comment>
<evidence type="ECO:0000259" key="3">
    <source>
        <dbReference type="Pfam" id="PF02875"/>
    </source>
</evidence>
<dbReference type="InterPro" id="IPR004101">
    <property type="entry name" value="Mur_ligase_C"/>
</dbReference>
<dbReference type="GO" id="GO:0008360">
    <property type="term" value="P:regulation of cell shape"/>
    <property type="evidence" value="ECO:0007669"/>
    <property type="project" value="UniProtKB-KW"/>
</dbReference>
<keyword evidence="2" id="KW-0131">Cell cycle</keyword>
<keyword evidence="2" id="KW-0132">Cell division</keyword>
<dbReference type="SUPFAM" id="SSF53623">
    <property type="entry name" value="MurD-like peptide ligases, catalytic domain"/>
    <property type="match status" value="1"/>
</dbReference>
<evidence type="ECO:0000259" key="4">
    <source>
        <dbReference type="Pfam" id="PF08245"/>
    </source>
</evidence>
<name>A0A1F6FIB1_9BACT</name>
<keyword evidence="2" id="KW-0961">Cell wall biogenesis/degradation</keyword>
<dbReference type="UniPathway" id="UPA00219"/>
<evidence type="ECO:0000313" key="6">
    <source>
        <dbReference type="Proteomes" id="UP000177395"/>
    </source>
</evidence>
<dbReference type="GO" id="GO:0009252">
    <property type="term" value="P:peptidoglycan biosynthetic process"/>
    <property type="evidence" value="ECO:0007669"/>
    <property type="project" value="UniProtKB-UniPathway"/>
</dbReference>
<dbReference type="Pfam" id="PF08245">
    <property type="entry name" value="Mur_ligase_M"/>
    <property type="match status" value="1"/>
</dbReference>
<keyword evidence="2" id="KW-0573">Peptidoglycan synthesis</keyword>
<sequence length="419" mass="46651">MLPVQVLNHLRPPYHLALAWLGDKLYHHPSRELTVIAVTGTKGKSTTVELISAILSTAGIKTASLSTIQFKIGNETKPNLYKMTTPGRFFVQKFLRDAAAAGCTHAVIEMTSEGAKQYRHRFIELDALVFTNLTPEHIESHGSFLRYKEAKLSIAKGLEKSPKRPRYIVANTDDEHGADFLKIDTEEKLPFSLHSLELHTLHKDGIGLIFKDVGEEITIRVPLVGLFNVYNALAAITLTRALNIPWRSIEKALGTLPPVNGRVEHFYSPSGAGKQITAVVDYAHTPDSLEKLYQAFKDVSKVCVLGNTGGGRDRWKRPEMGAIADKYCDRVILTNEDPYDENPRKILEEMANGITDKSKLDIIMDRRLAIRNALEEAKHGDYVIISGKGTDPYIMGPNNTKKKWSDAEVVKEELAALAK</sequence>
<dbReference type="EMBL" id="MFMS01000006">
    <property type="protein sequence ID" value="OGG85595.1"/>
    <property type="molecule type" value="Genomic_DNA"/>
</dbReference>
<dbReference type="GO" id="GO:0005737">
    <property type="term" value="C:cytoplasm"/>
    <property type="evidence" value="ECO:0007669"/>
    <property type="project" value="UniProtKB-SubCell"/>
</dbReference>
<dbReference type="PANTHER" id="PTHR23135:SF4">
    <property type="entry name" value="UDP-N-ACETYLMURAMOYL-L-ALANYL-D-GLUTAMATE--2,6-DIAMINOPIMELATE LIGASE MURE HOMOLOG, CHLOROPLASTIC"/>
    <property type="match status" value="1"/>
</dbReference>
<dbReference type="Gene3D" id="3.40.1190.10">
    <property type="entry name" value="Mur-like, catalytic domain"/>
    <property type="match status" value="1"/>
</dbReference>
<evidence type="ECO:0000256" key="2">
    <source>
        <dbReference type="RuleBase" id="RU004135"/>
    </source>
</evidence>
<dbReference type="Gene3D" id="3.90.190.20">
    <property type="entry name" value="Mur ligase, C-terminal domain"/>
    <property type="match status" value="1"/>
</dbReference>
<keyword evidence="2" id="KW-0133">Cell shape</keyword>
<comment type="subcellular location">
    <subcellularLocation>
        <location evidence="2">Cytoplasm</location>
    </subcellularLocation>
</comment>
<feature type="domain" description="Mur ligase central" evidence="4">
    <location>
        <begin position="38"/>
        <end position="238"/>
    </location>
</feature>
<organism evidence="5 6">
    <name type="scientific">Candidatus Kaiserbacteria bacterium RIFOXYB1_FULL_46_14</name>
    <dbReference type="NCBI Taxonomy" id="1798531"/>
    <lineage>
        <taxon>Bacteria</taxon>
        <taxon>Candidatus Kaiseribacteriota</taxon>
    </lineage>
</organism>
<dbReference type="Proteomes" id="UP000177395">
    <property type="component" value="Unassembled WGS sequence"/>
</dbReference>
<accession>A0A1F6FIB1</accession>
<dbReference type="InterPro" id="IPR036565">
    <property type="entry name" value="Mur-like_cat_sf"/>
</dbReference>
<dbReference type="GO" id="GO:0071555">
    <property type="term" value="P:cell wall organization"/>
    <property type="evidence" value="ECO:0007669"/>
    <property type="project" value="UniProtKB-KW"/>
</dbReference>
<dbReference type="Pfam" id="PF02875">
    <property type="entry name" value="Mur_ligase_C"/>
    <property type="match status" value="1"/>
</dbReference>
<dbReference type="STRING" id="1798531.A2392_02370"/>
<dbReference type="InterPro" id="IPR013221">
    <property type="entry name" value="Mur_ligase_cen"/>
</dbReference>
<feature type="domain" description="Mur ligase C-terminal" evidence="3">
    <location>
        <begin position="274"/>
        <end position="389"/>
    </location>
</feature>
<protein>
    <recommendedName>
        <fullName evidence="7">UDP-N-acetylmuramyl-tripeptide synthetase</fullName>
    </recommendedName>
</protein>
<dbReference type="NCBIfam" id="TIGR01085">
    <property type="entry name" value="murE"/>
    <property type="match status" value="1"/>
</dbReference>
<evidence type="ECO:0008006" key="7">
    <source>
        <dbReference type="Google" id="ProtNLM"/>
    </source>
</evidence>
<dbReference type="GO" id="GO:0005524">
    <property type="term" value="F:ATP binding"/>
    <property type="evidence" value="ECO:0007669"/>
    <property type="project" value="InterPro"/>
</dbReference>
<dbReference type="GO" id="GO:0051301">
    <property type="term" value="P:cell division"/>
    <property type="evidence" value="ECO:0007669"/>
    <property type="project" value="UniProtKB-KW"/>
</dbReference>
<dbReference type="AlphaFoldDB" id="A0A1F6FIB1"/>
<gene>
    <name evidence="5" type="ORF">A2392_02370</name>
</gene>
<dbReference type="InterPro" id="IPR036615">
    <property type="entry name" value="Mur_ligase_C_dom_sf"/>
</dbReference>